<protein>
    <submittedName>
        <fullName evidence="2">Uncharacterized protein</fullName>
    </submittedName>
</protein>
<organism evidence="2 3">
    <name type="scientific">Aliarcobacter thereius</name>
    <dbReference type="NCBI Taxonomy" id="544718"/>
    <lineage>
        <taxon>Bacteria</taxon>
        <taxon>Pseudomonadati</taxon>
        <taxon>Campylobacterota</taxon>
        <taxon>Epsilonproteobacteria</taxon>
        <taxon>Campylobacterales</taxon>
        <taxon>Arcobacteraceae</taxon>
        <taxon>Aliarcobacter</taxon>
    </lineage>
</organism>
<dbReference type="AlphaFoldDB" id="A0A1C0B7H2"/>
<feature type="compositionally biased region" description="Basic and acidic residues" evidence="1">
    <location>
        <begin position="91"/>
        <end position="119"/>
    </location>
</feature>
<dbReference type="EMBL" id="LCUJ01000002">
    <property type="protein sequence ID" value="OCL99540.1"/>
    <property type="molecule type" value="Genomic_DNA"/>
</dbReference>
<accession>A0A1C0B7H2</accession>
<reference evidence="3" key="1">
    <citation type="submission" date="2015-05" db="EMBL/GenBank/DDBJ databases">
        <authorList>
            <person name="Rovetto F."/>
            <person name="Cocolin L."/>
            <person name="Illeghems K."/>
            <person name="Van Nieuwerburgh F."/>
            <person name="Houf K."/>
        </authorList>
    </citation>
    <scope>NUCLEOTIDE SEQUENCE [LARGE SCALE GENOMIC DNA]</scope>
    <source>
        <strain evidence="3">DU22</strain>
    </source>
</reference>
<proteinExistence type="predicted"/>
<feature type="region of interest" description="Disordered" evidence="1">
    <location>
        <begin position="86"/>
        <end position="127"/>
    </location>
</feature>
<name>A0A1C0B7H2_9BACT</name>
<gene>
    <name evidence="2" type="ORF">AAX29_00581</name>
</gene>
<dbReference type="RefSeq" id="WP_131798745.1">
    <property type="nucleotide sequence ID" value="NZ_LCUJ01000002.1"/>
</dbReference>
<evidence type="ECO:0000313" key="3">
    <source>
        <dbReference type="Proteomes" id="UP000093281"/>
    </source>
</evidence>
<dbReference type="OrthoDB" id="5365813at2"/>
<comment type="caution">
    <text evidence="2">The sequence shown here is derived from an EMBL/GenBank/DDBJ whole genome shotgun (WGS) entry which is preliminary data.</text>
</comment>
<evidence type="ECO:0000256" key="1">
    <source>
        <dbReference type="SAM" id="MobiDB-lite"/>
    </source>
</evidence>
<dbReference type="Proteomes" id="UP000093281">
    <property type="component" value="Unassembled WGS sequence"/>
</dbReference>
<sequence>MKLRQHGVYVPSDYYRELKFKKNNRPKARAFMEYYDDMDLGEHNSVRFYAKSWGIAVGTAHGWIDDFKIEIDKYYTTRQLRSDGHYSYAKNESERNEQNQVNKKEQTNNDKNDTLKDTNEQSEQNEMNKGLIASKDIYVDSKDIDNKKSSSKKKFVYSDKFEIVWQEYNKKSGNKPRAFNIFESKFKEIDFNLIIEAIREYKATKEEWRDLKDFDGFLNGMIDIYLPKKSWVKDKNGKKHIGYFYDSKNLFISNNQEKLKLESKNITEFIIEKRFGYIGD</sequence>
<evidence type="ECO:0000313" key="2">
    <source>
        <dbReference type="EMBL" id="OCL99540.1"/>
    </source>
</evidence>